<evidence type="ECO:0000256" key="4">
    <source>
        <dbReference type="ARBA" id="ARBA00023136"/>
    </source>
</evidence>
<dbReference type="GO" id="GO:0022857">
    <property type="term" value="F:transmembrane transporter activity"/>
    <property type="evidence" value="ECO:0007669"/>
    <property type="project" value="InterPro"/>
</dbReference>
<keyword evidence="4 6" id="KW-0472">Membrane</keyword>
<keyword evidence="2 6" id="KW-0812">Transmembrane</keyword>
<keyword evidence="3 6" id="KW-1133">Transmembrane helix</keyword>
<evidence type="ECO:0000256" key="5">
    <source>
        <dbReference type="SAM" id="MobiDB-lite"/>
    </source>
</evidence>
<dbReference type="AlphaFoldDB" id="A0A9Q0H045"/>
<feature type="region of interest" description="Disordered" evidence="5">
    <location>
        <begin position="299"/>
        <end position="322"/>
    </location>
</feature>
<proteinExistence type="predicted"/>
<dbReference type="Proteomes" id="UP001141806">
    <property type="component" value="Unassembled WGS sequence"/>
</dbReference>
<dbReference type="GO" id="GO:0016020">
    <property type="term" value="C:membrane"/>
    <property type="evidence" value="ECO:0007669"/>
    <property type="project" value="InterPro"/>
</dbReference>
<comment type="subcellular location">
    <subcellularLocation>
        <location evidence="1">Membrane</location>
        <topology evidence="1">Multi-pass membrane protein</topology>
    </subcellularLocation>
</comment>
<protein>
    <recommendedName>
        <fullName evidence="9">WAT1-related protein</fullName>
    </recommendedName>
</protein>
<evidence type="ECO:0000313" key="7">
    <source>
        <dbReference type="EMBL" id="KAJ4955645.1"/>
    </source>
</evidence>
<feature type="transmembrane region" description="Helical" evidence="6">
    <location>
        <begin position="114"/>
        <end position="132"/>
    </location>
</feature>
<feature type="transmembrane region" description="Helical" evidence="6">
    <location>
        <begin position="221"/>
        <end position="243"/>
    </location>
</feature>
<keyword evidence="8" id="KW-1185">Reference proteome</keyword>
<sequence>MYLFLADLQALEAYVSYFYHLSKIWSRPLPEVYNPEEIVEYFSCRPHLAALRLIERLRTEWISESWSLIDISSPPSSWLLLLFFVARKNRRKLTWMVVFQVFLCGLLGKNRPKLTWMVVFQVFLCGLFGGSFSQNLYLASLTMTSMTFATSAPLHFLCLLLPPLPPLLSLLSFSLTKMSERYASYLSSTTLMCLIGAIQSTLIAGVNVYDYCLGGKSKGPLFVFIFNPLMLVLVSIMGCLFLSEKLHFGSLIGAALIVVGLYAMLWGRGIKEMKKMAMLLPSESSREVEQIEVIVNTNPSSSPVTTDHCTTSDNNNHDPPNLEAATLRAAITEVKEENEEEEEVGHH</sequence>
<organism evidence="7 8">
    <name type="scientific">Protea cynaroides</name>
    <dbReference type="NCBI Taxonomy" id="273540"/>
    <lineage>
        <taxon>Eukaryota</taxon>
        <taxon>Viridiplantae</taxon>
        <taxon>Streptophyta</taxon>
        <taxon>Embryophyta</taxon>
        <taxon>Tracheophyta</taxon>
        <taxon>Spermatophyta</taxon>
        <taxon>Magnoliopsida</taxon>
        <taxon>Proteales</taxon>
        <taxon>Proteaceae</taxon>
        <taxon>Protea</taxon>
    </lineage>
</organism>
<name>A0A9Q0H045_9MAGN</name>
<reference evidence="7" key="1">
    <citation type="journal article" date="2023" name="Plant J.">
        <title>The genome of the king protea, Protea cynaroides.</title>
        <authorList>
            <person name="Chang J."/>
            <person name="Duong T.A."/>
            <person name="Schoeman C."/>
            <person name="Ma X."/>
            <person name="Roodt D."/>
            <person name="Barker N."/>
            <person name="Li Z."/>
            <person name="Van de Peer Y."/>
            <person name="Mizrachi E."/>
        </authorList>
    </citation>
    <scope>NUCLEOTIDE SEQUENCE</scope>
    <source>
        <tissue evidence="7">Young leaves</tissue>
    </source>
</reference>
<feature type="compositionally biased region" description="Polar residues" evidence="5">
    <location>
        <begin position="299"/>
        <end position="318"/>
    </location>
</feature>
<dbReference type="PANTHER" id="PTHR31218">
    <property type="entry name" value="WAT1-RELATED PROTEIN"/>
    <property type="match status" value="1"/>
</dbReference>
<dbReference type="EMBL" id="JAMYWD010000011">
    <property type="protein sequence ID" value="KAJ4955645.1"/>
    <property type="molecule type" value="Genomic_DNA"/>
</dbReference>
<dbReference type="InterPro" id="IPR030184">
    <property type="entry name" value="WAT1-related"/>
</dbReference>
<evidence type="ECO:0000256" key="3">
    <source>
        <dbReference type="ARBA" id="ARBA00022989"/>
    </source>
</evidence>
<feature type="transmembrane region" description="Helical" evidence="6">
    <location>
        <begin position="249"/>
        <end position="267"/>
    </location>
</feature>
<gene>
    <name evidence="7" type="ORF">NE237_012428</name>
</gene>
<dbReference type="InterPro" id="IPR037185">
    <property type="entry name" value="EmrE-like"/>
</dbReference>
<accession>A0A9Q0H045</accession>
<comment type="caution">
    <text evidence="7">The sequence shown here is derived from an EMBL/GenBank/DDBJ whole genome shotgun (WGS) entry which is preliminary data.</text>
</comment>
<feature type="transmembrane region" description="Helical" evidence="6">
    <location>
        <begin position="182"/>
        <end position="209"/>
    </location>
</feature>
<evidence type="ECO:0000313" key="8">
    <source>
        <dbReference type="Proteomes" id="UP001141806"/>
    </source>
</evidence>
<evidence type="ECO:0000256" key="2">
    <source>
        <dbReference type="ARBA" id="ARBA00022692"/>
    </source>
</evidence>
<evidence type="ECO:0000256" key="6">
    <source>
        <dbReference type="SAM" id="Phobius"/>
    </source>
</evidence>
<dbReference type="SUPFAM" id="SSF103481">
    <property type="entry name" value="Multidrug resistance efflux transporter EmrE"/>
    <property type="match status" value="1"/>
</dbReference>
<evidence type="ECO:0008006" key="9">
    <source>
        <dbReference type="Google" id="ProtNLM"/>
    </source>
</evidence>
<evidence type="ECO:0000256" key="1">
    <source>
        <dbReference type="ARBA" id="ARBA00004141"/>
    </source>
</evidence>